<dbReference type="Proteomes" id="UP000187455">
    <property type="component" value="Unassembled WGS sequence"/>
</dbReference>
<evidence type="ECO:0000313" key="1">
    <source>
        <dbReference type="EMBL" id="OLY80283.1"/>
    </source>
</evidence>
<dbReference type="AlphaFoldDB" id="A0A1R0GTR3"/>
<name>A0A1R0GTR3_9FUNG</name>
<sequence length="80" mass="9824">MNKNTIKKFKKKLKFFEKISYSTPLRRSNNSVPTGHWFKYKTYKMNILDNDFISLKKILRSELYYEKDIDKLRIFLPKKI</sequence>
<evidence type="ECO:0000313" key="2">
    <source>
        <dbReference type="Proteomes" id="UP000187455"/>
    </source>
</evidence>
<proteinExistence type="predicted"/>
<dbReference type="EMBL" id="LSSL01003602">
    <property type="protein sequence ID" value="OLY80283.1"/>
    <property type="molecule type" value="Genomic_DNA"/>
</dbReference>
<gene>
    <name evidence="1" type="ORF">AYI68_g5624</name>
</gene>
<accession>A0A1R0GTR3</accession>
<reference evidence="1 2" key="1">
    <citation type="journal article" date="2016" name="Mol. Biol. Evol.">
        <title>Genome-Wide Survey of Gut Fungi (Harpellales) Reveals the First Horizontally Transferred Ubiquitin Gene from a Mosquito Host.</title>
        <authorList>
            <person name="Wang Y."/>
            <person name="White M.M."/>
            <person name="Kvist S."/>
            <person name="Moncalvo J.M."/>
        </authorList>
    </citation>
    <scope>NUCLEOTIDE SEQUENCE [LARGE SCALE GENOMIC DNA]</scope>
    <source>
        <strain evidence="1 2">ALG-7-W6</strain>
    </source>
</reference>
<keyword evidence="2" id="KW-1185">Reference proteome</keyword>
<organism evidence="1 2">
    <name type="scientific">Smittium mucronatum</name>
    <dbReference type="NCBI Taxonomy" id="133383"/>
    <lineage>
        <taxon>Eukaryota</taxon>
        <taxon>Fungi</taxon>
        <taxon>Fungi incertae sedis</taxon>
        <taxon>Zoopagomycota</taxon>
        <taxon>Kickxellomycotina</taxon>
        <taxon>Harpellomycetes</taxon>
        <taxon>Harpellales</taxon>
        <taxon>Legeriomycetaceae</taxon>
        <taxon>Smittium</taxon>
    </lineage>
</organism>
<comment type="caution">
    <text evidence="1">The sequence shown here is derived from an EMBL/GenBank/DDBJ whole genome shotgun (WGS) entry which is preliminary data.</text>
</comment>
<protein>
    <submittedName>
        <fullName evidence="1">Uncharacterized protein</fullName>
    </submittedName>
</protein>